<proteinExistence type="predicted"/>
<dbReference type="Proteomes" id="UP000887116">
    <property type="component" value="Unassembled WGS sequence"/>
</dbReference>
<name>A0A8X6KDJ9_TRICU</name>
<reference evidence="1" key="1">
    <citation type="submission" date="2020-07" db="EMBL/GenBank/DDBJ databases">
        <title>Multicomponent nature underlies the extraordinary mechanical properties of spider dragline silk.</title>
        <authorList>
            <person name="Kono N."/>
            <person name="Nakamura H."/>
            <person name="Mori M."/>
            <person name="Yoshida Y."/>
            <person name="Ohtoshi R."/>
            <person name="Malay A.D."/>
            <person name="Moran D.A.P."/>
            <person name="Tomita M."/>
            <person name="Numata K."/>
            <person name="Arakawa K."/>
        </authorList>
    </citation>
    <scope>NUCLEOTIDE SEQUENCE</scope>
</reference>
<keyword evidence="2" id="KW-1185">Reference proteome</keyword>
<organism evidence="1 2">
    <name type="scientific">Trichonephila clavata</name>
    <name type="common">Joro spider</name>
    <name type="synonym">Nephila clavata</name>
    <dbReference type="NCBI Taxonomy" id="2740835"/>
    <lineage>
        <taxon>Eukaryota</taxon>
        <taxon>Metazoa</taxon>
        <taxon>Ecdysozoa</taxon>
        <taxon>Arthropoda</taxon>
        <taxon>Chelicerata</taxon>
        <taxon>Arachnida</taxon>
        <taxon>Araneae</taxon>
        <taxon>Araneomorphae</taxon>
        <taxon>Entelegynae</taxon>
        <taxon>Araneoidea</taxon>
        <taxon>Nephilidae</taxon>
        <taxon>Trichonephila</taxon>
    </lineage>
</organism>
<sequence>MGADFLHKRFSRSGEVETSAAEETMAIFQMREVAPRKTREQEWTSLLGAWSRVVVSARKGDGMILFIGDWGVTSKVGI</sequence>
<comment type="caution">
    <text evidence="1">The sequence shown here is derived from an EMBL/GenBank/DDBJ whole genome shotgun (WGS) entry which is preliminary data.</text>
</comment>
<evidence type="ECO:0000313" key="2">
    <source>
        <dbReference type="Proteomes" id="UP000887116"/>
    </source>
</evidence>
<accession>A0A8X6KDJ9</accession>
<protein>
    <submittedName>
        <fullName evidence="1">Uncharacterized protein</fullName>
    </submittedName>
</protein>
<dbReference type="EMBL" id="BMAO01000700">
    <property type="protein sequence ID" value="GFQ68658.1"/>
    <property type="molecule type" value="Genomic_DNA"/>
</dbReference>
<dbReference type="AlphaFoldDB" id="A0A8X6KDJ9"/>
<evidence type="ECO:0000313" key="1">
    <source>
        <dbReference type="EMBL" id="GFQ68658.1"/>
    </source>
</evidence>
<gene>
    <name evidence="1" type="ORF">TNCT_300621</name>
</gene>